<keyword evidence="1" id="KW-1133">Transmembrane helix</keyword>
<organism evidence="2 3">
    <name type="scientific">Sutcliffiella horikoshii</name>
    <dbReference type="NCBI Taxonomy" id="79883"/>
    <lineage>
        <taxon>Bacteria</taxon>
        <taxon>Bacillati</taxon>
        <taxon>Bacillota</taxon>
        <taxon>Bacilli</taxon>
        <taxon>Bacillales</taxon>
        <taxon>Bacillaceae</taxon>
        <taxon>Sutcliffiella</taxon>
    </lineage>
</organism>
<dbReference type="EMBL" id="VTEU01000001">
    <property type="protein sequence ID" value="TYS60944.1"/>
    <property type="molecule type" value="Genomic_DNA"/>
</dbReference>
<evidence type="ECO:0000313" key="2">
    <source>
        <dbReference type="EMBL" id="TYS60944.1"/>
    </source>
</evidence>
<sequence>MIINKKKQFLLAIFAGALLSTLLPLSTFGIPSYHEVLVTLFGEGNIMALPFSLIIVGTLMFGMMRLYKKSPEAN</sequence>
<reference evidence="2 3" key="1">
    <citation type="submission" date="2019-08" db="EMBL/GenBank/DDBJ databases">
        <title>Bacillus genomes from the desert of Cuatro Cienegas, Coahuila.</title>
        <authorList>
            <person name="Olmedo-Alvarez G."/>
        </authorList>
    </citation>
    <scope>NUCLEOTIDE SEQUENCE [LARGE SCALE GENOMIC DNA]</scope>
    <source>
        <strain evidence="2 3">CH88_3T</strain>
    </source>
</reference>
<protein>
    <submittedName>
        <fullName evidence="2">Uncharacterized protein</fullName>
    </submittedName>
</protein>
<evidence type="ECO:0000313" key="3">
    <source>
        <dbReference type="Proteomes" id="UP000323393"/>
    </source>
</evidence>
<dbReference type="AlphaFoldDB" id="A0AA94WQI9"/>
<accession>A0AA94WQI9</accession>
<feature type="transmembrane region" description="Helical" evidence="1">
    <location>
        <begin position="48"/>
        <end position="67"/>
    </location>
</feature>
<keyword evidence="1" id="KW-0812">Transmembrane</keyword>
<evidence type="ECO:0000256" key="1">
    <source>
        <dbReference type="SAM" id="Phobius"/>
    </source>
</evidence>
<proteinExistence type="predicted"/>
<gene>
    <name evidence="2" type="ORF">FZC74_01290</name>
</gene>
<keyword evidence="1" id="KW-0472">Membrane</keyword>
<dbReference type="Proteomes" id="UP000323393">
    <property type="component" value="Unassembled WGS sequence"/>
</dbReference>
<name>A0AA94WQI9_9BACI</name>
<dbReference type="RefSeq" id="WP_148964694.1">
    <property type="nucleotide sequence ID" value="NZ_VTEU01000001.1"/>
</dbReference>
<comment type="caution">
    <text evidence="2">The sequence shown here is derived from an EMBL/GenBank/DDBJ whole genome shotgun (WGS) entry which is preliminary data.</text>
</comment>